<feature type="domain" description="Lipoxygenase" evidence="4">
    <location>
        <begin position="136"/>
        <end position="195"/>
    </location>
</feature>
<evidence type="ECO:0000313" key="5">
    <source>
        <dbReference type="Ensembl" id="ENSSPAP00000014200.1"/>
    </source>
</evidence>
<dbReference type="GO" id="GO:0034440">
    <property type="term" value="P:lipid oxidation"/>
    <property type="evidence" value="ECO:0007669"/>
    <property type="project" value="InterPro"/>
</dbReference>
<dbReference type="Pfam" id="PF00305">
    <property type="entry name" value="Lipoxygenase"/>
    <property type="match status" value="1"/>
</dbReference>
<dbReference type="GO" id="GO:0046872">
    <property type="term" value="F:metal ion binding"/>
    <property type="evidence" value="ECO:0007669"/>
    <property type="project" value="UniProtKB-KW"/>
</dbReference>
<dbReference type="PRINTS" id="PR00087">
    <property type="entry name" value="LIPOXYGENASE"/>
</dbReference>
<evidence type="ECO:0000259" key="4">
    <source>
        <dbReference type="PROSITE" id="PS51393"/>
    </source>
</evidence>
<dbReference type="InterPro" id="IPR020834">
    <property type="entry name" value="LipOase_CS"/>
</dbReference>
<keyword evidence="1" id="KW-0479">Metal-binding</keyword>
<keyword evidence="3" id="KW-0560">Oxidoreductase</keyword>
<dbReference type="Ensembl" id="ENSSPAT00000014441.1">
    <property type="protein sequence ID" value="ENSSPAP00000014200.1"/>
    <property type="gene ID" value="ENSSPAG00000010646.1"/>
</dbReference>
<organism evidence="5">
    <name type="scientific">Stegastes partitus</name>
    <name type="common">bicolor damselfish</name>
    <dbReference type="NCBI Taxonomy" id="144197"/>
    <lineage>
        <taxon>Eukaryota</taxon>
        <taxon>Metazoa</taxon>
        <taxon>Chordata</taxon>
        <taxon>Craniata</taxon>
        <taxon>Vertebrata</taxon>
        <taxon>Euteleostomi</taxon>
        <taxon>Actinopterygii</taxon>
        <taxon>Neopterygii</taxon>
        <taxon>Teleostei</taxon>
        <taxon>Neoteleostei</taxon>
        <taxon>Acanthomorphata</taxon>
        <taxon>Ovalentaria</taxon>
        <taxon>Pomacentridae</taxon>
        <taxon>Stegastes</taxon>
    </lineage>
</organism>
<sequence length="462" mass="53449">MAKYTLEVTTGNMILDESRKVSLTWKSWFHIFIHNLKSFPPVKDWFCSKVAVTTPEGDEILFPCHKRLSTGEAVLLRGRRGLSTKLNAKNLFKKYAQGLAYVLNINDPKLIPEEIRFSYSKAFQFRYVLEKYVSKHWKNDDLFGYQCLNEVNPTVIQRCSELPSNFPLTEDMVRPFLANGSSLSVEIKVRRVHFLWAIYSLKKLRPIAIQHSQQPSEENPIFLPSNSKSDWLLAKVFVRNADALCHQLVVHLQNTHLLSEVFPMATLRNLPQIHPLHKMLIPHLPHTLHINIFGRAQLYGPGRILDNVKLMRRGLSQTTDASFCIPEKIAARGLESIPNFYYRDDALRLWRIISSFIKAMVAFYYQSDHEVSADYELQEWINEIYYYGFLGNRFPSNFQTVEELIKFVTMVIFTSSYQHAAVNSGQVFGWDPNEVAPPVTLMRIKRCTENGWMDVKLIGLLS</sequence>
<dbReference type="GO" id="GO:0016702">
    <property type="term" value="F:oxidoreductase activity, acting on single donors with incorporation of molecular oxygen, incorporation of two atoms of oxygen"/>
    <property type="evidence" value="ECO:0007669"/>
    <property type="project" value="InterPro"/>
</dbReference>
<dbReference type="PROSITE" id="PS00081">
    <property type="entry name" value="LIPOXYGENASE_2"/>
    <property type="match status" value="1"/>
</dbReference>
<dbReference type="PROSITE" id="PS51393">
    <property type="entry name" value="LIPOXYGENASE_3"/>
    <property type="match status" value="2"/>
</dbReference>
<dbReference type="InterPro" id="IPR000907">
    <property type="entry name" value="LipOase"/>
</dbReference>
<dbReference type="InterPro" id="IPR036226">
    <property type="entry name" value="LipOase_C_sf"/>
</dbReference>
<dbReference type="SUPFAM" id="SSF48484">
    <property type="entry name" value="Lipoxigenase"/>
    <property type="match status" value="1"/>
</dbReference>
<protein>
    <submittedName>
        <fullName evidence="5">Si:dkey-17e16.9</fullName>
    </submittedName>
</protein>
<name>A0A3B5A0Q9_9TELE</name>
<dbReference type="Gene3D" id="3.10.450.60">
    <property type="match status" value="2"/>
</dbReference>
<proteinExistence type="predicted"/>
<feature type="domain" description="Lipoxygenase" evidence="4">
    <location>
        <begin position="203"/>
        <end position="462"/>
    </location>
</feature>
<dbReference type="GeneTree" id="ENSGT00940000156796"/>
<evidence type="ECO:0000256" key="3">
    <source>
        <dbReference type="ARBA" id="ARBA00023002"/>
    </source>
</evidence>
<dbReference type="SUPFAM" id="SSF49723">
    <property type="entry name" value="Lipase/lipooxygenase domain (PLAT/LH2 domain)"/>
    <property type="match status" value="1"/>
</dbReference>
<dbReference type="AlphaFoldDB" id="A0A3B5A0Q9"/>
<evidence type="ECO:0000256" key="2">
    <source>
        <dbReference type="ARBA" id="ARBA00022964"/>
    </source>
</evidence>
<keyword evidence="2" id="KW-0223">Dioxygenase</keyword>
<reference evidence="5" key="1">
    <citation type="submission" date="2023-09" db="UniProtKB">
        <authorList>
            <consortium name="Ensembl"/>
        </authorList>
    </citation>
    <scope>IDENTIFICATION</scope>
</reference>
<dbReference type="PANTHER" id="PTHR11771">
    <property type="entry name" value="LIPOXYGENASE"/>
    <property type="match status" value="1"/>
</dbReference>
<evidence type="ECO:0000256" key="1">
    <source>
        <dbReference type="ARBA" id="ARBA00022723"/>
    </source>
</evidence>
<dbReference type="InterPro" id="IPR013819">
    <property type="entry name" value="LipOase_C"/>
</dbReference>
<dbReference type="Gene3D" id="1.20.245.10">
    <property type="entry name" value="Lipoxygenase-1, Domain 5"/>
    <property type="match status" value="2"/>
</dbReference>
<accession>A0A3B5A0Q9</accession>
<dbReference type="InterPro" id="IPR036392">
    <property type="entry name" value="PLAT/LH2_dom_sf"/>
</dbReference>